<dbReference type="Proteomes" id="UP000271031">
    <property type="component" value="Unassembled WGS sequence"/>
</dbReference>
<keyword evidence="5" id="KW-0804">Transcription</keyword>
<dbReference type="EMBL" id="RHHQ01000017">
    <property type="protein sequence ID" value="RNB84556.1"/>
    <property type="molecule type" value="Genomic_DNA"/>
</dbReference>
<dbReference type="InterPro" id="IPR039425">
    <property type="entry name" value="RNA_pol_sigma-70-like"/>
</dbReference>
<dbReference type="PANTHER" id="PTHR43133">
    <property type="entry name" value="RNA POLYMERASE ECF-TYPE SIGMA FACTO"/>
    <property type="match status" value="1"/>
</dbReference>
<dbReference type="InterPro" id="IPR014284">
    <property type="entry name" value="RNA_pol_sigma-70_dom"/>
</dbReference>
<evidence type="ECO:0000313" key="8">
    <source>
        <dbReference type="EMBL" id="RNB84556.1"/>
    </source>
</evidence>
<dbReference type="CDD" id="cd06171">
    <property type="entry name" value="Sigma70_r4"/>
    <property type="match status" value="1"/>
</dbReference>
<keyword evidence="9" id="KW-1185">Reference proteome</keyword>
<dbReference type="InterPro" id="IPR013249">
    <property type="entry name" value="RNA_pol_sigma70_r4_t2"/>
</dbReference>
<dbReference type="InterPro" id="IPR036388">
    <property type="entry name" value="WH-like_DNA-bd_sf"/>
</dbReference>
<dbReference type="NCBIfam" id="TIGR02937">
    <property type="entry name" value="sigma70-ECF"/>
    <property type="match status" value="1"/>
</dbReference>
<evidence type="ECO:0000256" key="3">
    <source>
        <dbReference type="ARBA" id="ARBA00023082"/>
    </source>
</evidence>
<evidence type="ECO:0000259" key="7">
    <source>
        <dbReference type="Pfam" id="PF08281"/>
    </source>
</evidence>
<dbReference type="Gene3D" id="1.10.10.10">
    <property type="entry name" value="Winged helix-like DNA-binding domain superfamily/Winged helix DNA-binding domain"/>
    <property type="match status" value="1"/>
</dbReference>
<keyword evidence="4" id="KW-0238">DNA-binding</keyword>
<proteinExistence type="inferred from homology"/>
<feature type="domain" description="RNA polymerase sigma factor 70 region 4 type 2" evidence="7">
    <location>
        <begin position="110"/>
        <end position="159"/>
    </location>
</feature>
<dbReference type="PANTHER" id="PTHR43133:SF8">
    <property type="entry name" value="RNA POLYMERASE SIGMA FACTOR HI_1459-RELATED"/>
    <property type="match status" value="1"/>
</dbReference>
<dbReference type="GO" id="GO:0016987">
    <property type="term" value="F:sigma factor activity"/>
    <property type="evidence" value="ECO:0007669"/>
    <property type="project" value="UniProtKB-KW"/>
</dbReference>
<dbReference type="InterPro" id="IPR007627">
    <property type="entry name" value="RNA_pol_sigma70_r2"/>
</dbReference>
<dbReference type="SUPFAM" id="SSF88659">
    <property type="entry name" value="Sigma3 and sigma4 domains of RNA polymerase sigma factors"/>
    <property type="match status" value="1"/>
</dbReference>
<evidence type="ECO:0000256" key="4">
    <source>
        <dbReference type="ARBA" id="ARBA00023125"/>
    </source>
</evidence>
<dbReference type="RefSeq" id="WP_122919839.1">
    <property type="nucleotide sequence ID" value="NZ_RHHQ01000017.1"/>
</dbReference>
<dbReference type="AlphaFoldDB" id="A0A3M8D964"/>
<dbReference type="Pfam" id="PF04542">
    <property type="entry name" value="Sigma70_r2"/>
    <property type="match status" value="1"/>
</dbReference>
<sequence length="170" mass="19619">METNQERVELIEFIYRQHYSYLSYNLSTLTPDKQLVEDIIQDVFTALMRRPDLVIDMKHVRQYLLRSGKNRLIDIYRKAKPALCGDDQVINEAAGSQASFETKVVLGDVIEEVLNELPESYRYVILARDYYGYSFQEIADATGGSCNSVKTKICRARKQFNNTYKKVANG</sequence>
<keyword evidence="3" id="KW-0731">Sigma factor</keyword>
<keyword evidence="2" id="KW-0805">Transcription regulation</keyword>
<dbReference type="OrthoDB" id="3472490at2"/>
<feature type="domain" description="RNA polymerase sigma-70 region 2" evidence="6">
    <location>
        <begin position="14"/>
        <end position="80"/>
    </location>
</feature>
<dbReference type="Gene3D" id="1.10.1740.10">
    <property type="match status" value="1"/>
</dbReference>
<dbReference type="InterPro" id="IPR013324">
    <property type="entry name" value="RNA_pol_sigma_r3/r4-like"/>
</dbReference>
<evidence type="ECO:0000256" key="2">
    <source>
        <dbReference type="ARBA" id="ARBA00023015"/>
    </source>
</evidence>
<protein>
    <submittedName>
        <fullName evidence="8">Sigma-70 family RNA polymerase sigma factor</fullName>
    </submittedName>
</protein>
<name>A0A3M8D964_9BACL</name>
<reference evidence="8 9" key="1">
    <citation type="submission" date="2018-10" db="EMBL/GenBank/DDBJ databases">
        <title>Phylogenomics of Brevibacillus.</title>
        <authorList>
            <person name="Dunlap C."/>
        </authorList>
    </citation>
    <scope>NUCLEOTIDE SEQUENCE [LARGE SCALE GENOMIC DNA]</scope>
    <source>
        <strain evidence="8 9">JCM 15716</strain>
    </source>
</reference>
<dbReference type="Pfam" id="PF08281">
    <property type="entry name" value="Sigma70_r4_2"/>
    <property type="match status" value="1"/>
</dbReference>
<comment type="similarity">
    <text evidence="1">Belongs to the sigma-70 factor family. ECF subfamily.</text>
</comment>
<evidence type="ECO:0000313" key="9">
    <source>
        <dbReference type="Proteomes" id="UP000271031"/>
    </source>
</evidence>
<gene>
    <name evidence="8" type="ORF">EDM56_20825</name>
</gene>
<dbReference type="InterPro" id="IPR013325">
    <property type="entry name" value="RNA_pol_sigma_r2"/>
</dbReference>
<evidence type="ECO:0000256" key="1">
    <source>
        <dbReference type="ARBA" id="ARBA00010641"/>
    </source>
</evidence>
<organism evidence="8 9">
    <name type="scientific">Brevibacillus fluminis</name>
    <dbReference type="NCBI Taxonomy" id="511487"/>
    <lineage>
        <taxon>Bacteria</taxon>
        <taxon>Bacillati</taxon>
        <taxon>Bacillota</taxon>
        <taxon>Bacilli</taxon>
        <taxon>Bacillales</taxon>
        <taxon>Paenibacillaceae</taxon>
        <taxon>Brevibacillus</taxon>
    </lineage>
</organism>
<dbReference type="GO" id="GO:0006352">
    <property type="term" value="P:DNA-templated transcription initiation"/>
    <property type="evidence" value="ECO:0007669"/>
    <property type="project" value="InterPro"/>
</dbReference>
<evidence type="ECO:0000256" key="5">
    <source>
        <dbReference type="ARBA" id="ARBA00023163"/>
    </source>
</evidence>
<accession>A0A3M8D964</accession>
<dbReference type="SUPFAM" id="SSF88946">
    <property type="entry name" value="Sigma2 domain of RNA polymerase sigma factors"/>
    <property type="match status" value="1"/>
</dbReference>
<evidence type="ECO:0000259" key="6">
    <source>
        <dbReference type="Pfam" id="PF04542"/>
    </source>
</evidence>
<comment type="caution">
    <text evidence="8">The sequence shown here is derived from an EMBL/GenBank/DDBJ whole genome shotgun (WGS) entry which is preliminary data.</text>
</comment>
<dbReference type="GO" id="GO:0003677">
    <property type="term" value="F:DNA binding"/>
    <property type="evidence" value="ECO:0007669"/>
    <property type="project" value="UniProtKB-KW"/>
</dbReference>